<dbReference type="PANTHER" id="PTHR45833:SF1">
    <property type="entry name" value="METHIONINE SYNTHASE"/>
    <property type="match status" value="1"/>
</dbReference>
<evidence type="ECO:0000256" key="2">
    <source>
        <dbReference type="ARBA" id="ARBA00023285"/>
    </source>
</evidence>
<dbReference type="InterPro" id="IPR003759">
    <property type="entry name" value="Cbl-bd_cap"/>
</dbReference>
<reference evidence="5" key="1">
    <citation type="journal article" date="2014" name="Int. J. Syst. Evol. Microbiol.">
        <title>Complete genome sequence of Corynebacterium casei LMG S-19264T (=DSM 44701T), isolated from a smear-ripened cheese.</title>
        <authorList>
            <consortium name="US DOE Joint Genome Institute (JGI-PGF)"/>
            <person name="Walter F."/>
            <person name="Albersmeier A."/>
            <person name="Kalinowski J."/>
            <person name="Ruckert C."/>
        </authorList>
    </citation>
    <scope>NUCLEOTIDE SEQUENCE</scope>
    <source>
        <strain evidence="5">JCM 4391</strain>
    </source>
</reference>
<dbReference type="InterPro" id="IPR006158">
    <property type="entry name" value="Cobalamin-bd"/>
</dbReference>
<dbReference type="Gene3D" id="3.40.50.280">
    <property type="entry name" value="Cobalamin-binding domain"/>
    <property type="match status" value="1"/>
</dbReference>
<comment type="caution">
    <text evidence="5">The sequence shown here is derived from an EMBL/GenBank/DDBJ whole genome shotgun (WGS) entry which is preliminary data.</text>
</comment>
<dbReference type="PROSITE" id="PS51332">
    <property type="entry name" value="B12_BINDING"/>
    <property type="match status" value="1"/>
</dbReference>
<feature type="domain" description="B12-binding" evidence="4">
    <location>
        <begin position="84"/>
        <end position="210"/>
    </location>
</feature>
<keyword evidence="6" id="KW-1185">Reference proteome</keyword>
<dbReference type="GO" id="GO:0046872">
    <property type="term" value="F:metal ion binding"/>
    <property type="evidence" value="ECO:0007669"/>
    <property type="project" value="UniProtKB-KW"/>
</dbReference>
<name>A0A918I3H2_9ACTN</name>
<dbReference type="InterPro" id="IPR050554">
    <property type="entry name" value="Met_Synthase/Corrinoid"/>
</dbReference>
<proteinExistence type="predicted"/>
<evidence type="ECO:0000256" key="3">
    <source>
        <dbReference type="SAM" id="MobiDB-lite"/>
    </source>
</evidence>
<feature type="compositionally biased region" description="Basic residues" evidence="3">
    <location>
        <begin position="265"/>
        <end position="283"/>
    </location>
</feature>
<protein>
    <recommendedName>
        <fullName evidence="4">B12-binding domain-containing protein</fullName>
    </recommendedName>
</protein>
<dbReference type="GO" id="GO:0008705">
    <property type="term" value="F:methionine synthase activity"/>
    <property type="evidence" value="ECO:0007669"/>
    <property type="project" value="TreeGrafter"/>
</dbReference>
<accession>A0A918I3H2</accession>
<dbReference type="Pfam" id="PF02310">
    <property type="entry name" value="B12-binding"/>
    <property type="match status" value="1"/>
</dbReference>
<organism evidence="5 6">
    <name type="scientific">Streptomyces lavendofoliae</name>
    <dbReference type="NCBI Taxonomy" id="67314"/>
    <lineage>
        <taxon>Bacteria</taxon>
        <taxon>Bacillati</taxon>
        <taxon>Actinomycetota</taxon>
        <taxon>Actinomycetes</taxon>
        <taxon>Kitasatosporales</taxon>
        <taxon>Streptomycetaceae</taxon>
        <taxon>Streptomyces</taxon>
    </lineage>
</organism>
<dbReference type="GO" id="GO:0046653">
    <property type="term" value="P:tetrahydrofolate metabolic process"/>
    <property type="evidence" value="ECO:0007669"/>
    <property type="project" value="TreeGrafter"/>
</dbReference>
<dbReference type="GO" id="GO:0050667">
    <property type="term" value="P:homocysteine metabolic process"/>
    <property type="evidence" value="ECO:0007669"/>
    <property type="project" value="TreeGrafter"/>
</dbReference>
<reference evidence="5" key="2">
    <citation type="submission" date="2020-09" db="EMBL/GenBank/DDBJ databases">
        <authorList>
            <person name="Sun Q."/>
            <person name="Ohkuma M."/>
        </authorList>
    </citation>
    <scope>NUCLEOTIDE SEQUENCE</scope>
    <source>
        <strain evidence="5">JCM 4391</strain>
    </source>
</reference>
<evidence type="ECO:0000313" key="6">
    <source>
        <dbReference type="Proteomes" id="UP000636661"/>
    </source>
</evidence>
<dbReference type="InterPro" id="IPR036594">
    <property type="entry name" value="Meth_synthase_dom"/>
</dbReference>
<feature type="compositionally biased region" description="Basic residues" evidence="3">
    <location>
        <begin position="291"/>
        <end position="300"/>
    </location>
</feature>
<dbReference type="PANTHER" id="PTHR45833">
    <property type="entry name" value="METHIONINE SYNTHASE"/>
    <property type="match status" value="1"/>
</dbReference>
<evidence type="ECO:0000256" key="1">
    <source>
        <dbReference type="ARBA" id="ARBA00022723"/>
    </source>
</evidence>
<dbReference type="EMBL" id="BMTP01000021">
    <property type="protein sequence ID" value="GGU63285.1"/>
    <property type="molecule type" value="Genomic_DNA"/>
</dbReference>
<dbReference type="Proteomes" id="UP000636661">
    <property type="component" value="Unassembled WGS sequence"/>
</dbReference>
<dbReference type="GO" id="GO:0031419">
    <property type="term" value="F:cobalamin binding"/>
    <property type="evidence" value="ECO:0007669"/>
    <property type="project" value="InterPro"/>
</dbReference>
<dbReference type="AlphaFoldDB" id="A0A918I3H2"/>
<dbReference type="GO" id="GO:0005829">
    <property type="term" value="C:cytosol"/>
    <property type="evidence" value="ECO:0007669"/>
    <property type="project" value="TreeGrafter"/>
</dbReference>
<evidence type="ECO:0000259" key="4">
    <source>
        <dbReference type="PROSITE" id="PS51332"/>
    </source>
</evidence>
<gene>
    <name evidence="5" type="ORF">GCM10010274_60020</name>
</gene>
<dbReference type="InterPro" id="IPR036724">
    <property type="entry name" value="Cobalamin-bd_sf"/>
</dbReference>
<dbReference type="Pfam" id="PF02607">
    <property type="entry name" value="B12-binding_2"/>
    <property type="match status" value="1"/>
</dbReference>
<dbReference type="SUPFAM" id="SSF52242">
    <property type="entry name" value="Cobalamin (vitamin B12)-binding domain"/>
    <property type="match status" value="1"/>
</dbReference>
<dbReference type="Gene3D" id="1.10.1240.10">
    <property type="entry name" value="Methionine synthase domain"/>
    <property type="match status" value="1"/>
</dbReference>
<keyword evidence="2" id="KW-0170">Cobalt</keyword>
<feature type="region of interest" description="Disordered" evidence="3">
    <location>
        <begin position="258"/>
        <end position="311"/>
    </location>
</feature>
<keyword evidence="1" id="KW-0479">Metal-binding</keyword>
<sequence length="311" mass="33731">MRVGKLWSAVAAGDEYSALDTVRNALDAGLDSEAILLDVIGTVQHRVGVEWAANRTSVAEEHGATAINDRAVASLPQHRAETVRGRITVACVDREWHAMPARLLAEVLRLRGWHVDCLGAQVPSAHLIAHLHRTGADVVALSGSLPTRLPTAHAVITACQSAGTPVIVGGAAFGPGGRYARRLGARGWAPDARAAADRLAQGLPLPDGARRATATLPHLLDQEYTLVKRNARQLVRGTFTGLADRHPAMGVQRRAAWTHRGGPGAHRRLPRRRPLRRRHRAVHRLRDLDRRHPHRPKGVRCRTPARPGSPA</sequence>
<evidence type="ECO:0000313" key="5">
    <source>
        <dbReference type="EMBL" id="GGU63285.1"/>
    </source>
</evidence>